<dbReference type="GO" id="GO:0006915">
    <property type="term" value="P:apoptotic process"/>
    <property type="evidence" value="ECO:0007669"/>
    <property type="project" value="UniProtKB-KW"/>
</dbReference>
<dbReference type="EMBL" id="JACGCI010000060">
    <property type="protein sequence ID" value="KAF6749854.1"/>
    <property type="molecule type" value="Genomic_DNA"/>
</dbReference>
<dbReference type="PANTHER" id="PTHR48104:SF30">
    <property type="entry name" value="METACASPASE-1"/>
    <property type="match status" value="1"/>
</dbReference>
<evidence type="ECO:0000313" key="6">
    <source>
        <dbReference type="Proteomes" id="UP000521943"/>
    </source>
</evidence>
<dbReference type="SUPFAM" id="SSF52129">
    <property type="entry name" value="Caspase-like"/>
    <property type="match status" value="1"/>
</dbReference>
<evidence type="ECO:0000256" key="2">
    <source>
        <dbReference type="ARBA" id="ARBA00022703"/>
    </source>
</evidence>
<dbReference type="InterPro" id="IPR050452">
    <property type="entry name" value="Metacaspase"/>
</dbReference>
<dbReference type="Pfam" id="PF00656">
    <property type="entry name" value="Peptidase_C14"/>
    <property type="match status" value="1"/>
</dbReference>
<dbReference type="GO" id="GO:0006508">
    <property type="term" value="P:proteolysis"/>
    <property type="evidence" value="ECO:0007669"/>
    <property type="project" value="InterPro"/>
</dbReference>
<dbReference type="InterPro" id="IPR011600">
    <property type="entry name" value="Pept_C14_caspase"/>
</dbReference>
<dbReference type="AlphaFoldDB" id="A0A8H6M1I6"/>
<proteinExistence type="inferred from homology"/>
<dbReference type="InterPro" id="IPR029030">
    <property type="entry name" value="Caspase-like_dom_sf"/>
</dbReference>
<keyword evidence="3" id="KW-0378">Hydrolase</keyword>
<evidence type="ECO:0000259" key="4">
    <source>
        <dbReference type="Pfam" id="PF00656"/>
    </source>
</evidence>
<reference evidence="5 6" key="1">
    <citation type="submission" date="2020-07" db="EMBL/GenBank/DDBJ databases">
        <title>Comparative genomics of pyrophilous fungi reveals a link between fire events and developmental genes.</title>
        <authorList>
            <consortium name="DOE Joint Genome Institute"/>
            <person name="Steindorff A.S."/>
            <person name="Carver A."/>
            <person name="Calhoun S."/>
            <person name="Stillman K."/>
            <person name="Liu H."/>
            <person name="Lipzen A."/>
            <person name="Pangilinan J."/>
            <person name="Labutti K."/>
            <person name="Bruns T.D."/>
            <person name="Grigoriev I.V."/>
        </authorList>
    </citation>
    <scope>NUCLEOTIDE SEQUENCE [LARGE SCALE GENOMIC DNA]</scope>
    <source>
        <strain evidence="5 6">CBS 144469</strain>
    </source>
</reference>
<protein>
    <submittedName>
        <fullName evidence="5">Caspase domain-containing protein</fullName>
    </submittedName>
</protein>
<dbReference type="OrthoDB" id="3223806at2759"/>
<dbReference type="GO" id="GO:0004197">
    <property type="term" value="F:cysteine-type endopeptidase activity"/>
    <property type="evidence" value="ECO:0007669"/>
    <property type="project" value="InterPro"/>
</dbReference>
<dbReference type="PANTHER" id="PTHR48104">
    <property type="entry name" value="METACASPASE-4"/>
    <property type="match status" value="1"/>
</dbReference>
<evidence type="ECO:0000313" key="5">
    <source>
        <dbReference type="EMBL" id="KAF6749854.1"/>
    </source>
</evidence>
<comment type="caution">
    <text evidence="5">The sequence shown here is derived from an EMBL/GenBank/DDBJ whole genome shotgun (WGS) entry which is preliminary data.</text>
</comment>
<keyword evidence="3" id="KW-0645">Protease</keyword>
<organism evidence="5 6">
    <name type="scientific">Ephemerocybe angulata</name>
    <dbReference type="NCBI Taxonomy" id="980116"/>
    <lineage>
        <taxon>Eukaryota</taxon>
        <taxon>Fungi</taxon>
        <taxon>Dikarya</taxon>
        <taxon>Basidiomycota</taxon>
        <taxon>Agaricomycotina</taxon>
        <taxon>Agaricomycetes</taxon>
        <taxon>Agaricomycetidae</taxon>
        <taxon>Agaricales</taxon>
        <taxon>Agaricineae</taxon>
        <taxon>Psathyrellaceae</taxon>
        <taxon>Ephemerocybe</taxon>
    </lineage>
</organism>
<evidence type="ECO:0000256" key="1">
    <source>
        <dbReference type="ARBA" id="ARBA00009005"/>
    </source>
</evidence>
<dbReference type="GO" id="GO:0005737">
    <property type="term" value="C:cytoplasm"/>
    <property type="evidence" value="ECO:0007669"/>
    <property type="project" value="TreeGrafter"/>
</dbReference>
<feature type="domain" description="Peptidase C14 caspase" evidence="4">
    <location>
        <begin position="20"/>
        <end position="289"/>
    </location>
</feature>
<keyword evidence="2" id="KW-0053">Apoptosis</keyword>
<name>A0A8H6M1I6_9AGAR</name>
<dbReference type="Gene3D" id="3.40.50.1460">
    <property type="match status" value="1"/>
</dbReference>
<keyword evidence="6" id="KW-1185">Reference proteome</keyword>
<comment type="similarity">
    <text evidence="1">Belongs to the peptidase C14B family.</text>
</comment>
<gene>
    <name evidence="5" type="ORF">DFP72DRAFT_532236</name>
</gene>
<sequence>MIPTTSVDEQPNENVQGGVYALIIGINEYQNPQYKNLRGAVADADCMEEYVLKHLQASPDNIINLRNATRKEMLDGFHKLDEMTKDDINPCVIVFYAGHGARAQRPSEWKAWDSDIIEMLCPSDLGMPIPGEEEDYVEGILDRTVASLLNSLAASKTRGNNITLILDCCYSAGMNRAEADPGPEYIPRFILEPPRISSKTKFHPIFVPSTNEGVDTEAASESSRAVIIAPGFGGMSNHSHVLLAACRTDGMAYEREGRGIFTKAILKFLTEDKNFREHTYNSMMDNLQMPVWQTPHCLGLNADRPLFNPKGGRLDPSYIACKAISSDDDDQPIPEVFTMLAGLAEGIALGERFSIHERVPPEGQKTSKPPIGVMIAAFVGTTSTVLQLLPLPGQKAPTSLPAVFYARRIDWCIDPPAIYCTDIPLLRSVHGAKNGQLVAFKLVDSPEKAALILTPDGENDVHLDRTDPDITAHIPSRFPWALKRDNPGEIQTIIGAWRNFNYHLKRKGQNEFPLVRMELHYLEPVNGDWDSDNFHPKGSNLLLSEPTEVEVPDPDEGDPSYLGMTLYNDSDIAVYPYLFYFDPTELTITPWALAAKGAGSGAVDAPLLPHSQLSVGYGSGGVVPWQFYFEGDRTKDVGFFKLFLSCSPANFLCLAQPTSPFERLMDSRADGPPTEASDMKELEKLSKLDKDSWGIKMATAVQIKK</sequence>
<dbReference type="Proteomes" id="UP000521943">
    <property type="component" value="Unassembled WGS sequence"/>
</dbReference>
<evidence type="ECO:0000256" key="3">
    <source>
        <dbReference type="ARBA" id="ARBA00022807"/>
    </source>
</evidence>
<accession>A0A8H6M1I6</accession>
<keyword evidence="3" id="KW-0788">Thiol protease</keyword>